<dbReference type="InterPro" id="IPR050624">
    <property type="entry name" value="HTH-type_Tx_Regulator"/>
</dbReference>
<dbReference type="InterPro" id="IPR001647">
    <property type="entry name" value="HTH_TetR"/>
</dbReference>
<dbReference type="PANTHER" id="PTHR43479:SF7">
    <property type="entry name" value="TETR-FAMILY TRANSCRIPTIONAL REGULATOR"/>
    <property type="match status" value="1"/>
</dbReference>
<gene>
    <name evidence="4" type="ORF">EIM92_07760</name>
</gene>
<dbReference type="GO" id="GO:0003677">
    <property type="term" value="F:DNA binding"/>
    <property type="evidence" value="ECO:0007669"/>
    <property type="project" value="UniProtKB-UniRule"/>
</dbReference>
<dbReference type="Proteomes" id="UP000273145">
    <property type="component" value="Chromosome"/>
</dbReference>
<dbReference type="PANTHER" id="PTHR43479">
    <property type="entry name" value="ACREF/ENVCD OPERON REPRESSOR-RELATED"/>
    <property type="match status" value="1"/>
</dbReference>
<sequence length="193" mass="22503">MTEAKIDPRIVRTRKLIMDAFMLVSTRKEFKDITIKDITTEATVNRATFYYHFTDKYDLLEKVLTEDLMTNVIREISKHDQLNEATVINIFLSLTKFQKSLQSQCRRSFEAFTTTIEAIIKKELENLFYKILLQHHAKESDESLRITAVILSWGIYGASIDWQNNSQVSAEEYIKLAIPYMIHGMEATLSHMI</sequence>
<keyword evidence="1 2" id="KW-0238">DNA-binding</keyword>
<evidence type="ECO:0000256" key="2">
    <source>
        <dbReference type="PROSITE-ProRule" id="PRU00335"/>
    </source>
</evidence>
<dbReference type="Pfam" id="PF00440">
    <property type="entry name" value="TetR_N"/>
    <property type="match status" value="1"/>
</dbReference>
<reference evidence="4 5" key="1">
    <citation type="submission" date="2018-11" db="EMBL/GenBank/DDBJ databases">
        <title>Genome sequencing of Paenibacillus lentus DSM25539(T).</title>
        <authorList>
            <person name="Kook J.-K."/>
            <person name="Park S.-N."/>
            <person name="Lim Y.K."/>
        </authorList>
    </citation>
    <scope>NUCLEOTIDE SEQUENCE [LARGE SCALE GENOMIC DNA]</scope>
    <source>
        <strain evidence="4 5">DSM 25539</strain>
    </source>
</reference>
<keyword evidence="5" id="KW-1185">Reference proteome</keyword>
<evidence type="ECO:0000313" key="4">
    <source>
        <dbReference type="EMBL" id="AZK46098.1"/>
    </source>
</evidence>
<dbReference type="PROSITE" id="PS50977">
    <property type="entry name" value="HTH_TETR_2"/>
    <property type="match status" value="1"/>
</dbReference>
<name>A0A3S8RT27_9BACL</name>
<dbReference type="KEGG" id="plen:EIM92_07760"/>
<evidence type="ECO:0000256" key="1">
    <source>
        <dbReference type="ARBA" id="ARBA00023125"/>
    </source>
</evidence>
<dbReference type="AlphaFoldDB" id="A0A3S8RT27"/>
<feature type="domain" description="HTH tetR-type" evidence="3">
    <location>
        <begin position="11"/>
        <end position="71"/>
    </location>
</feature>
<evidence type="ECO:0000313" key="5">
    <source>
        <dbReference type="Proteomes" id="UP000273145"/>
    </source>
</evidence>
<dbReference type="RefSeq" id="WP_125082169.1">
    <property type="nucleotide sequence ID" value="NZ_CP034248.1"/>
</dbReference>
<evidence type="ECO:0000259" key="3">
    <source>
        <dbReference type="PROSITE" id="PS50977"/>
    </source>
</evidence>
<proteinExistence type="predicted"/>
<dbReference type="Gene3D" id="1.10.357.10">
    <property type="entry name" value="Tetracycline Repressor, domain 2"/>
    <property type="match status" value="1"/>
</dbReference>
<dbReference type="InterPro" id="IPR009057">
    <property type="entry name" value="Homeodomain-like_sf"/>
</dbReference>
<feature type="DNA-binding region" description="H-T-H motif" evidence="2">
    <location>
        <begin position="34"/>
        <end position="53"/>
    </location>
</feature>
<protein>
    <submittedName>
        <fullName evidence="4">TetR family transcriptional regulator</fullName>
    </submittedName>
</protein>
<dbReference type="SUPFAM" id="SSF46689">
    <property type="entry name" value="Homeodomain-like"/>
    <property type="match status" value="1"/>
</dbReference>
<dbReference type="EMBL" id="CP034248">
    <property type="protein sequence ID" value="AZK46098.1"/>
    <property type="molecule type" value="Genomic_DNA"/>
</dbReference>
<organism evidence="4 5">
    <name type="scientific">Paenibacillus lentus</name>
    <dbReference type="NCBI Taxonomy" id="1338368"/>
    <lineage>
        <taxon>Bacteria</taxon>
        <taxon>Bacillati</taxon>
        <taxon>Bacillota</taxon>
        <taxon>Bacilli</taxon>
        <taxon>Bacillales</taxon>
        <taxon>Paenibacillaceae</taxon>
        <taxon>Paenibacillus</taxon>
    </lineage>
</organism>
<accession>A0A3S8RT27</accession>
<dbReference type="OrthoDB" id="9810250at2"/>